<protein>
    <recommendedName>
        <fullName evidence="1">DNA polymerase beta thumb domain-containing protein</fullName>
    </recommendedName>
</protein>
<name>A0A0G1N0W1_9BACT</name>
<accession>A0A0G1N0W1</accession>
<feature type="domain" description="DNA polymerase beta thumb" evidence="1">
    <location>
        <begin position="79"/>
        <end position="136"/>
    </location>
</feature>
<reference evidence="2 3" key="1">
    <citation type="journal article" date="2015" name="Nature">
        <title>rRNA introns, odd ribosomes, and small enigmatic genomes across a large radiation of phyla.</title>
        <authorList>
            <person name="Brown C.T."/>
            <person name="Hug L.A."/>
            <person name="Thomas B.C."/>
            <person name="Sharon I."/>
            <person name="Castelle C.J."/>
            <person name="Singh A."/>
            <person name="Wilkins M.J."/>
            <person name="Williams K.H."/>
            <person name="Banfield J.F."/>
        </authorList>
    </citation>
    <scope>NUCLEOTIDE SEQUENCE [LARGE SCALE GENOMIC DNA]</scope>
</reference>
<dbReference type="InterPro" id="IPR029398">
    <property type="entry name" value="PolB_thumb"/>
</dbReference>
<gene>
    <name evidence="2" type="ORF">UX22_C0030G0009</name>
</gene>
<dbReference type="Gene3D" id="3.30.460.10">
    <property type="entry name" value="Beta Polymerase, domain 2"/>
    <property type="match status" value="1"/>
</dbReference>
<dbReference type="EMBL" id="LCLJ01000030">
    <property type="protein sequence ID" value="KKU14261.1"/>
    <property type="molecule type" value="Genomic_DNA"/>
</dbReference>
<organism evidence="2 3">
    <name type="scientific">Candidatus Jorgensenbacteria bacterium GW2011_GWA2_45_9</name>
    <dbReference type="NCBI Taxonomy" id="1618663"/>
    <lineage>
        <taxon>Bacteria</taxon>
        <taxon>Candidatus Joergenseniibacteriota</taxon>
    </lineage>
</organism>
<evidence type="ECO:0000259" key="1">
    <source>
        <dbReference type="Pfam" id="PF14791"/>
    </source>
</evidence>
<dbReference type="Pfam" id="PF14791">
    <property type="entry name" value="DNA_pol_B_thumb"/>
    <property type="match status" value="1"/>
</dbReference>
<dbReference type="Proteomes" id="UP000034727">
    <property type="component" value="Unassembled WGS sequence"/>
</dbReference>
<dbReference type="SUPFAM" id="SSF81301">
    <property type="entry name" value="Nucleotidyltransferase"/>
    <property type="match status" value="1"/>
</dbReference>
<dbReference type="InterPro" id="IPR043519">
    <property type="entry name" value="NT_sf"/>
</dbReference>
<dbReference type="AlphaFoldDB" id="A0A0G1N0W1"/>
<evidence type="ECO:0000313" key="3">
    <source>
        <dbReference type="Proteomes" id="UP000034727"/>
    </source>
</evidence>
<comment type="caution">
    <text evidence="2">The sequence shown here is derived from an EMBL/GenBank/DDBJ whole genome shotgun (WGS) entry which is preliminary data.</text>
</comment>
<proteinExistence type="predicted"/>
<evidence type="ECO:0000313" key="2">
    <source>
        <dbReference type="EMBL" id="KKU14261.1"/>
    </source>
</evidence>
<sequence>MELEKAKQIAEEYIESVRDDYQRIEIVGSIRRGKPIVKDIDLVAIPKIPQTRKILKTEYKGIVIETYLTTEENYECLRLFRTGSADHNIRLCMEARRRGWQLKASGDGLITPNGVIRTEEDILVSLLGQYVEPRNRR</sequence>